<evidence type="ECO:0000256" key="2">
    <source>
        <dbReference type="SAM" id="SignalP"/>
    </source>
</evidence>
<feature type="signal peptide" evidence="2">
    <location>
        <begin position="1"/>
        <end position="20"/>
    </location>
</feature>
<evidence type="ECO:0000313" key="4">
    <source>
        <dbReference type="Proteomes" id="UP000002216"/>
    </source>
</evidence>
<keyword evidence="1" id="KW-0812">Transmembrane</keyword>
<keyword evidence="1" id="KW-1133">Transmembrane helix</keyword>
<evidence type="ECO:0000256" key="1">
    <source>
        <dbReference type="SAM" id="Phobius"/>
    </source>
</evidence>
<dbReference type="HOGENOM" id="CLU_1522781_0_0_7"/>
<sequence length="176" mass="18644">MKKILFLTLSLILAYSSAFASFDPSSAPTIAPIDLNPITLGTEIPIYQTGIIGEFYHKYTMTLPASDFAAAIVSFNFAPYTDIDNFEGYLFKDNGSNSFTQIFEVAGDALIKTQFNLLAGDYFLALTGFGSGQAPFAGGAYTGFVSATSSVPVPGAAILLGSGLLGLVGLRRRQIV</sequence>
<keyword evidence="2" id="KW-0732">Signal</keyword>
<proteinExistence type="predicted"/>
<evidence type="ECO:0000313" key="3">
    <source>
        <dbReference type="EMBL" id="ACU90639.1"/>
    </source>
</evidence>
<dbReference type="OrthoDB" id="9986174at2"/>
<dbReference type="Proteomes" id="UP000002216">
    <property type="component" value="Chromosome"/>
</dbReference>
<feature type="chain" id="PRO_5002979611" description="PEP-CTERM protein-sorting domain-containing protein" evidence="2">
    <location>
        <begin position="21"/>
        <end position="176"/>
    </location>
</feature>
<gene>
    <name evidence="3" type="ordered locus">Dbac_2562</name>
</gene>
<keyword evidence="4" id="KW-1185">Reference proteome</keyword>
<organism evidence="3 4">
    <name type="scientific">Desulfomicrobium baculatum (strain DSM 4028 / VKM B-1378 / X)</name>
    <name type="common">Desulfovibrio baculatus</name>
    <dbReference type="NCBI Taxonomy" id="525897"/>
    <lineage>
        <taxon>Bacteria</taxon>
        <taxon>Pseudomonadati</taxon>
        <taxon>Thermodesulfobacteriota</taxon>
        <taxon>Desulfovibrionia</taxon>
        <taxon>Desulfovibrionales</taxon>
        <taxon>Desulfomicrobiaceae</taxon>
        <taxon>Desulfomicrobium</taxon>
    </lineage>
</organism>
<dbReference type="NCBIfam" id="TIGR02595">
    <property type="entry name" value="PEP_CTERM"/>
    <property type="match status" value="1"/>
</dbReference>
<evidence type="ECO:0008006" key="5">
    <source>
        <dbReference type="Google" id="ProtNLM"/>
    </source>
</evidence>
<dbReference type="InterPro" id="IPR013424">
    <property type="entry name" value="Ice-binding_C"/>
</dbReference>
<reference evidence="3 4" key="1">
    <citation type="journal article" date="2009" name="Stand. Genomic Sci.">
        <title>Complete genome sequence of Desulfomicrobium baculatum type strain (X).</title>
        <authorList>
            <person name="Copeland A."/>
            <person name="Spring S."/>
            <person name="Goker M."/>
            <person name="Schneider S."/>
            <person name="Lapidus A."/>
            <person name="Del Rio T.G."/>
            <person name="Tice H."/>
            <person name="Cheng J.F."/>
            <person name="Chen F."/>
            <person name="Nolan M."/>
            <person name="Bruce D."/>
            <person name="Goodwin L."/>
            <person name="Pitluck S."/>
            <person name="Ivanova N."/>
            <person name="Mavrommatis K."/>
            <person name="Ovchinnikova G."/>
            <person name="Pati A."/>
            <person name="Chen A."/>
            <person name="Palaniappan K."/>
            <person name="Land M."/>
            <person name="Hauser L."/>
            <person name="Chang Y.J."/>
            <person name="Jeffries C.C."/>
            <person name="Meincke L."/>
            <person name="Sims D."/>
            <person name="Brettin T."/>
            <person name="Detter J.C."/>
            <person name="Han C."/>
            <person name="Chain P."/>
            <person name="Bristow J."/>
            <person name="Eisen J.A."/>
            <person name="Markowitz V."/>
            <person name="Hugenholtz P."/>
            <person name="Kyrpides N.C."/>
            <person name="Klenk H.P."/>
            <person name="Lucas S."/>
        </authorList>
    </citation>
    <scope>NUCLEOTIDE SEQUENCE [LARGE SCALE GENOMIC DNA]</scope>
    <source>
        <strain evidence="4">DSM 4028 / VKM B-1378 / X</strain>
    </source>
</reference>
<accession>C7LS91</accession>
<feature type="transmembrane region" description="Helical" evidence="1">
    <location>
        <begin position="151"/>
        <end position="170"/>
    </location>
</feature>
<dbReference type="RefSeq" id="WP_015774728.1">
    <property type="nucleotide sequence ID" value="NC_013173.1"/>
</dbReference>
<dbReference type="AlphaFoldDB" id="C7LS91"/>
<dbReference type="EMBL" id="CP001629">
    <property type="protein sequence ID" value="ACU90639.1"/>
    <property type="molecule type" value="Genomic_DNA"/>
</dbReference>
<dbReference type="KEGG" id="dba:Dbac_2562"/>
<keyword evidence="1" id="KW-0472">Membrane</keyword>
<protein>
    <recommendedName>
        <fullName evidence="5">PEP-CTERM protein-sorting domain-containing protein</fullName>
    </recommendedName>
</protein>
<name>C7LS91_DESBD</name>